<dbReference type="InterPro" id="IPR039018">
    <property type="entry name" value="VapC20-like"/>
</dbReference>
<feature type="domain" description="PIN" evidence="1">
    <location>
        <begin position="5"/>
        <end position="130"/>
    </location>
</feature>
<dbReference type="AlphaFoldDB" id="A0AAE3K6D1"/>
<name>A0AAE3K6D1_9EURY</name>
<protein>
    <submittedName>
        <fullName evidence="2">PIN domain-containing protein</fullName>
    </submittedName>
</protein>
<dbReference type="PANTHER" id="PTHR42188:SF1">
    <property type="entry name" value="23S RRNA-SPECIFIC ENDONUCLEASE VAPC20"/>
    <property type="match status" value="1"/>
</dbReference>
<proteinExistence type="predicted"/>
<dbReference type="Gene3D" id="3.40.50.1010">
    <property type="entry name" value="5'-nuclease"/>
    <property type="match status" value="1"/>
</dbReference>
<dbReference type="InterPro" id="IPR002716">
    <property type="entry name" value="PIN_dom"/>
</dbReference>
<gene>
    <name evidence="2" type="ORF">AArcSt11_15770</name>
</gene>
<dbReference type="Proteomes" id="UP001202674">
    <property type="component" value="Unassembled WGS sequence"/>
</dbReference>
<evidence type="ECO:0000313" key="2">
    <source>
        <dbReference type="EMBL" id="MCL9815112.1"/>
    </source>
</evidence>
<dbReference type="InterPro" id="IPR029060">
    <property type="entry name" value="PIN-like_dom_sf"/>
</dbReference>
<accession>A0AAE3K6D1</accession>
<dbReference type="SUPFAM" id="SSF88723">
    <property type="entry name" value="PIN domain-like"/>
    <property type="match status" value="1"/>
</dbReference>
<dbReference type="RefSeq" id="WP_250598511.1">
    <property type="nucleotide sequence ID" value="NZ_JAKRVY010000013.1"/>
</dbReference>
<dbReference type="Pfam" id="PF01850">
    <property type="entry name" value="PIN"/>
    <property type="match status" value="1"/>
</dbReference>
<dbReference type="GO" id="GO:0004521">
    <property type="term" value="F:RNA endonuclease activity"/>
    <property type="evidence" value="ECO:0007669"/>
    <property type="project" value="InterPro"/>
</dbReference>
<comment type="caution">
    <text evidence="2">The sequence shown here is derived from an EMBL/GenBank/DDBJ whole genome shotgun (WGS) entry which is preliminary data.</text>
</comment>
<dbReference type="EMBL" id="JAKRVY010000013">
    <property type="protein sequence ID" value="MCL9815112.1"/>
    <property type="molecule type" value="Genomic_DNA"/>
</dbReference>
<dbReference type="PANTHER" id="PTHR42188">
    <property type="entry name" value="23S RRNA-SPECIFIC ENDONUCLEASE VAPC20"/>
    <property type="match status" value="1"/>
</dbReference>
<sequence length="143" mass="16133">MGAALVDANVVFAFRSARDQYHDQATAIVRAMDAGELPRGIIANYTLPEILNPITKRAGHDHAVETLEFLERSGGFELRHLANEDLARGRSVFREQAGVEITDAVLAAYMDRTETEYIYSFDDDFDRFDHLTRLTSPENPFEP</sequence>
<evidence type="ECO:0000259" key="1">
    <source>
        <dbReference type="Pfam" id="PF01850"/>
    </source>
</evidence>
<keyword evidence="3" id="KW-1185">Reference proteome</keyword>
<dbReference type="GO" id="GO:0016075">
    <property type="term" value="P:rRNA catabolic process"/>
    <property type="evidence" value="ECO:0007669"/>
    <property type="project" value="TreeGrafter"/>
</dbReference>
<evidence type="ECO:0000313" key="3">
    <source>
        <dbReference type="Proteomes" id="UP001202674"/>
    </source>
</evidence>
<reference evidence="2 3" key="1">
    <citation type="journal article" date="2022" name="Syst. Appl. Microbiol.">
        <title>Natronocalculus amylovorans gen. nov., sp. nov., and Natranaeroarchaeum aerophilus sp. nov., dominant culturable amylolytic natronoarchaea from hypersaline soda lakes in southwestern Siberia.</title>
        <authorList>
            <person name="Sorokin D.Y."/>
            <person name="Elcheninov A.G."/>
            <person name="Khizhniak T.V."/>
            <person name="Koenen M."/>
            <person name="Bale N.J."/>
            <person name="Damste J.S.S."/>
            <person name="Kublanov I.V."/>
        </authorList>
    </citation>
    <scope>NUCLEOTIDE SEQUENCE [LARGE SCALE GENOMIC DNA]</scope>
    <source>
        <strain evidence="2 3">AArc-St1-1</strain>
    </source>
</reference>
<organism evidence="2 3">
    <name type="scientific">Natranaeroarchaeum aerophilus</name>
    <dbReference type="NCBI Taxonomy" id="2917711"/>
    <lineage>
        <taxon>Archaea</taxon>
        <taxon>Methanobacteriati</taxon>
        <taxon>Methanobacteriota</taxon>
        <taxon>Stenosarchaea group</taxon>
        <taxon>Halobacteria</taxon>
        <taxon>Halobacteriales</taxon>
        <taxon>Natronoarchaeaceae</taxon>
        <taxon>Natranaeroarchaeum</taxon>
    </lineage>
</organism>